<evidence type="ECO:0000256" key="15">
    <source>
        <dbReference type="ARBA" id="ARBA00043143"/>
    </source>
</evidence>
<comment type="catalytic activity">
    <reaction evidence="5">
        <text>uridine(32) in tRNA = pseudouridine(32) in tRNA</text>
        <dbReference type="Rhea" id="RHEA:42544"/>
        <dbReference type="Rhea" id="RHEA-COMP:10107"/>
        <dbReference type="Rhea" id="RHEA-COMP:10108"/>
        <dbReference type="ChEBI" id="CHEBI:65314"/>
        <dbReference type="ChEBI" id="CHEBI:65315"/>
        <dbReference type="EC" id="5.4.99.28"/>
    </reaction>
</comment>
<evidence type="ECO:0000313" key="17">
    <source>
        <dbReference type="EMBL" id="MDX6848368.1"/>
    </source>
</evidence>
<dbReference type="InterPro" id="IPR020103">
    <property type="entry name" value="PsdUridine_synth_cat_dom_sf"/>
</dbReference>
<evidence type="ECO:0000256" key="11">
    <source>
        <dbReference type="ARBA" id="ARBA00041266"/>
    </source>
</evidence>
<reference evidence="17 18" key="1">
    <citation type="submission" date="2023-11" db="EMBL/GenBank/DDBJ databases">
        <title>Gilvimarinus fulvus sp. nov., isolated from the surface of Kelp.</title>
        <authorList>
            <person name="Sun Y.Y."/>
            <person name="Gong Y."/>
            <person name="Du Z.J."/>
        </authorList>
    </citation>
    <scope>NUCLEOTIDE SEQUENCE [LARGE SCALE GENOMIC DNA]</scope>
    <source>
        <strain evidence="17 18">SDUM040013</strain>
    </source>
</reference>
<accession>A0ABU4RU03</accession>
<dbReference type="Gene3D" id="3.30.2350.10">
    <property type="entry name" value="Pseudouridine synthase"/>
    <property type="match status" value="1"/>
</dbReference>
<dbReference type="PANTHER" id="PTHR21600">
    <property type="entry name" value="MITOCHONDRIAL RNA PSEUDOURIDINE SYNTHASE"/>
    <property type="match status" value="1"/>
</dbReference>
<keyword evidence="2" id="KW-0698">rRNA processing</keyword>
<comment type="catalytic activity">
    <reaction evidence="6">
        <text>uridine(746) in 23S rRNA = pseudouridine(746) in 23S rRNA</text>
        <dbReference type="Rhea" id="RHEA:42548"/>
        <dbReference type="Rhea" id="RHEA-COMP:10109"/>
        <dbReference type="Rhea" id="RHEA-COMP:10110"/>
        <dbReference type="ChEBI" id="CHEBI:65314"/>
        <dbReference type="ChEBI" id="CHEBI:65315"/>
        <dbReference type="EC" id="5.4.99.29"/>
    </reaction>
</comment>
<dbReference type="SUPFAM" id="SSF55120">
    <property type="entry name" value="Pseudouridine synthase"/>
    <property type="match status" value="1"/>
</dbReference>
<comment type="function">
    <text evidence="7">Dual specificity enzyme that catalyzes the synthesis of pseudouridine from uracil-746 in 23S ribosomal RNA and from uracil-32 in the anticodon stem and loop of transfer RNAs.</text>
</comment>
<evidence type="ECO:0000256" key="8">
    <source>
        <dbReference type="ARBA" id="ARBA00038944"/>
    </source>
</evidence>
<evidence type="ECO:0000256" key="9">
    <source>
        <dbReference type="ARBA" id="ARBA00038945"/>
    </source>
</evidence>
<evidence type="ECO:0000256" key="2">
    <source>
        <dbReference type="ARBA" id="ARBA00022552"/>
    </source>
</evidence>
<keyword evidence="18" id="KW-1185">Reference proteome</keyword>
<dbReference type="InterPro" id="IPR050188">
    <property type="entry name" value="RluA_PseudoU_synthase"/>
</dbReference>
<dbReference type="PROSITE" id="PS01129">
    <property type="entry name" value="PSI_RLU"/>
    <property type="match status" value="1"/>
</dbReference>
<comment type="caution">
    <text evidence="17">The sequence shown here is derived from an EMBL/GenBank/DDBJ whole genome shotgun (WGS) entry which is preliminary data.</text>
</comment>
<evidence type="ECO:0000256" key="3">
    <source>
        <dbReference type="ARBA" id="ARBA00022694"/>
    </source>
</evidence>
<evidence type="ECO:0000313" key="18">
    <source>
        <dbReference type="Proteomes" id="UP001273505"/>
    </source>
</evidence>
<comment type="similarity">
    <text evidence="1">Belongs to the pseudouridine synthase RluA family.</text>
</comment>
<dbReference type="CDD" id="cd02869">
    <property type="entry name" value="PseudoU_synth_RluA_like"/>
    <property type="match status" value="1"/>
</dbReference>
<keyword evidence="3" id="KW-0819">tRNA processing</keyword>
<dbReference type="Proteomes" id="UP001273505">
    <property type="component" value="Unassembled WGS sequence"/>
</dbReference>
<proteinExistence type="inferred from homology"/>
<organism evidence="17 18">
    <name type="scientific">Gilvimarinus gilvus</name>
    <dbReference type="NCBI Taxonomy" id="3058038"/>
    <lineage>
        <taxon>Bacteria</taxon>
        <taxon>Pseudomonadati</taxon>
        <taxon>Pseudomonadota</taxon>
        <taxon>Gammaproteobacteria</taxon>
        <taxon>Cellvibrionales</taxon>
        <taxon>Cellvibrionaceae</taxon>
        <taxon>Gilvimarinus</taxon>
    </lineage>
</organism>
<dbReference type="InterPro" id="IPR006145">
    <property type="entry name" value="PsdUridine_synth_RsuA/RluA"/>
</dbReference>
<dbReference type="EMBL" id="JAXAFO010000004">
    <property type="protein sequence ID" value="MDX6848368.1"/>
    <property type="molecule type" value="Genomic_DNA"/>
</dbReference>
<dbReference type="PANTHER" id="PTHR21600:SF91">
    <property type="entry name" value="DUAL-SPECIFICITY RNA PSEUDOURIDINE SYNTHASE RLUA"/>
    <property type="match status" value="1"/>
</dbReference>
<evidence type="ECO:0000256" key="10">
    <source>
        <dbReference type="ARBA" id="ARBA00039988"/>
    </source>
</evidence>
<evidence type="ECO:0000256" key="1">
    <source>
        <dbReference type="ARBA" id="ARBA00010876"/>
    </source>
</evidence>
<keyword evidence="4 17" id="KW-0413">Isomerase</keyword>
<dbReference type="Pfam" id="PF00849">
    <property type="entry name" value="PseudoU_synth_2"/>
    <property type="match status" value="1"/>
</dbReference>
<evidence type="ECO:0000256" key="6">
    <source>
        <dbReference type="ARBA" id="ARBA00036916"/>
    </source>
</evidence>
<protein>
    <recommendedName>
        <fullName evidence="10">Dual-specificity RNA pseudouridine synthase RluA</fullName>
        <ecNumber evidence="8">5.4.99.28</ecNumber>
        <ecNumber evidence="9">5.4.99.29</ecNumber>
    </recommendedName>
    <alternativeName>
        <fullName evidence="11">23S rRNA pseudouridine(746) synthase</fullName>
    </alternativeName>
    <alternativeName>
        <fullName evidence="14">Ribosomal large subunit pseudouridine synthase A</fullName>
    </alternativeName>
    <alternativeName>
        <fullName evidence="13">rRNA pseudouridylate synthase A</fullName>
    </alternativeName>
    <alternativeName>
        <fullName evidence="15">rRNA-uridine isomerase A</fullName>
    </alternativeName>
    <alternativeName>
        <fullName evidence="12">tRNA pseudouridine(32) synthase</fullName>
    </alternativeName>
</protein>
<name>A0ABU4RU03_9GAMM</name>
<evidence type="ECO:0000259" key="16">
    <source>
        <dbReference type="Pfam" id="PF00849"/>
    </source>
</evidence>
<evidence type="ECO:0000256" key="13">
    <source>
        <dbReference type="ARBA" id="ARBA00042844"/>
    </source>
</evidence>
<dbReference type="InterPro" id="IPR006224">
    <property type="entry name" value="PsdUridine_synth_RluA-like_CS"/>
</dbReference>
<dbReference type="EC" id="5.4.99.29" evidence="9"/>
<sequence>MTSNTQPAPDQLTVLPRCFDSVDVLLTDPDFLLIEKPAGLLSVPGRNPANHDCVLSRLQLEYPSVSIVHRLDFDTSGIMVVALNKIAHGKIARQFQERETYKLYYARVAGRPEPGDGVIDLPIMADPLNRPKYKVDEQGKSSITRYKFVSYDQQTRTSLLALEPLTGRSHQLRLHLAEIGCPILGCAFYADAEVRGLSSRLLLHASELRFQHPQTGCLVKGTSARPF</sequence>
<dbReference type="GO" id="GO:0016853">
    <property type="term" value="F:isomerase activity"/>
    <property type="evidence" value="ECO:0007669"/>
    <property type="project" value="UniProtKB-KW"/>
</dbReference>
<evidence type="ECO:0000256" key="12">
    <source>
        <dbReference type="ARBA" id="ARBA00042372"/>
    </source>
</evidence>
<evidence type="ECO:0000256" key="5">
    <source>
        <dbReference type="ARBA" id="ARBA00036184"/>
    </source>
</evidence>
<evidence type="ECO:0000256" key="14">
    <source>
        <dbReference type="ARBA" id="ARBA00042883"/>
    </source>
</evidence>
<dbReference type="EC" id="5.4.99.28" evidence="8"/>
<evidence type="ECO:0000256" key="7">
    <source>
        <dbReference type="ARBA" id="ARBA00037305"/>
    </source>
</evidence>
<gene>
    <name evidence="17" type="ORF">SCD92_03285</name>
</gene>
<evidence type="ECO:0000256" key="4">
    <source>
        <dbReference type="ARBA" id="ARBA00023235"/>
    </source>
</evidence>
<dbReference type="RefSeq" id="WP_302721214.1">
    <property type="nucleotide sequence ID" value="NZ_JAULRU010000264.1"/>
</dbReference>
<feature type="domain" description="Pseudouridine synthase RsuA/RluA-like" evidence="16">
    <location>
        <begin position="30"/>
        <end position="177"/>
    </location>
</feature>